<evidence type="ECO:0000256" key="2">
    <source>
        <dbReference type="ARBA" id="ARBA00010617"/>
    </source>
</evidence>
<dbReference type="InterPro" id="IPR036396">
    <property type="entry name" value="Cyt_P450_sf"/>
</dbReference>
<evidence type="ECO:0000256" key="1">
    <source>
        <dbReference type="ARBA" id="ARBA00001971"/>
    </source>
</evidence>
<dbReference type="PRINTS" id="PR00385">
    <property type="entry name" value="P450"/>
</dbReference>
<reference evidence="11 12" key="2">
    <citation type="journal article" date="2017" name="Genome Biol.">
        <title>New reference genome sequences of hot pepper reveal the massive evolution of plant disease-resistance genes by retroduplication.</title>
        <authorList>
            <person name="Kim S."/>
            <person name="Park J."/>
            <person name="Yeom S.I."/>
            <person name="Kim Y.M."/>
            <person name="Seo E."/>
            <person name="Kim K.T."/>
            <person name="Kim M.S."/>
            <person name="Lee J.M."/>
            <person name="Cheong K."/>
            <person name="Shin H.S."/>
            <person name="Kim S.B."/>
            <person name="Han K."/>
            <person name="Lee J."/>
            <person name="Park M."/>
            <person name="Lee H.A."/>
            <person name="Lee H.Y."/>
            <person name="Lee Y."/>
            <person name="Oh S."/>
            <person name="Lee J.H."/>
            <person name="Choi E."/>
            <person name="Choi E."/>
            <person name="Lee S.E."/>
            <person name="Jeon J."/>
            <person name="Kim H."/>
            <person name="Choi G."/>
            <person name="Song H."/>
            <person name="Lee J."/>
            <person name="Lee S.C."/>
            <person name="Kwon J.K."/>
            <person name="Lee H.Y."/>
            <person name="Koo N."/>
            <person name="Hong Y."/>
            <person name="Kim R.W."/>
            <person name="Kang W.H."/>
            <person name="Huh J.H."/>
            <person name="Kang B.C."/>
            <person name="Yang T.J."/>
            <person name="Lee Y.H."/>
            <person name="Bennetzen J.L."/>
            <person name="Choi D."/>
        </authorList>
    </citation>
    <scope>NUCLEOTIDE SEQUENCE [LARGE SCALE GENOMIC DNA]</scope>
    <source>
        <strain evidence="12">cv. CM334</strain>
    </source>
</reference>
<comment type="caution">
    <text evidence="11">The sequence shown here is derived from an EMBL/GenBank/DDBJ whole genome shotgun (WGS) entry which is preliminary data.</text>
</comment>
<dbReference type="EMBL" id="AYRZ02000003">
    <property type="protein sequence ID" value="PHT87324.1"/>
    <property type="molecule type" value="Genomic_DNA"/>
</dbReference>
<keyword evidence="6 9" id="KW-0408">Iron</keyword>
<sequence>MIFLPLSLLASLISILFIAILLKCFSKSQNILPPSPWKLPVIGNLHQLGKHPHRSLQMLSKKYGPLMLLQLGKNPALIVSSADAAHEILKTHDLVFSNRAKTSVHDRLLYGSKDMAFTSYGEYWRQVRSICVIQLLSNTRVQSFNGVREEETLLMVKKIRELCSVSRHLGMNLSDILREFTSDVFCRIALGRKYANGETGNKFKFLLNETVELLGEFNVGSYIPWLRWVDRLNGLDKRVEIVAKEFDKFLQRVVDEHRDDKSKTSTEVGPTDFVDILLELQRQGKAGFSIQIDTVKAVILDMFLAGSGSIFALLEWSMTQLLRNPKVLEKLQNEVRQIAQGKSSVTEDDVPKMQYLKAVTKESLRLHPPIPVIPRESIQDVRVMGYDIDAKTQVFINAWALGRDPSLWEKPEEFQPGRFFKTDVDFKGFDFEFIPFGSGRRGCPGSQFTLAVSELALANLLLNFNFELVDKPKAKDLDIVESTGVAVHKKYPLIVLATPCSC</sequence>
<evidence type="ECO:0000313" key="11">
    <source>
        <dbReference type="EMBL" id="PHT87324.1"/>
    </source>
</evidence>
<comment type="function">
    <text evidence="8">May have a role in maturation, such as during flavor formation or other metabolite production specific to aging tissues.</text>
</comment>
<dbReference type="GO" id="GO:0004497">
    <property type="term" value="F:monooxygenase activity"/>
    <property type="evidence" value="ECO:0007669"/>
    <property type="project" value="UniProtKB-KW"/>
</dbReference>
<dbReference type="Proteomes" id="UP000222542">
    <property type="component" value="Unassembled WGS sequence"/>
</dbReference>
<dbReference type="OrthoDB" id="1470350at2759"/>
<comment type="similarity">
    <text evidence="2 10">Belongs to the cytochrome P450 family.</text>
</comment>
<feature type="binding site" description="axial binding residue" evidence="9">
    <location>
        <position position="443"/>
    </location>
    <ligand>
        <name>heme</name>
        <dbReference type="ChEBI" id="CHEBI:30413"/>
    </ligand>
    <ligandPart>
        <name>Fe</name>
        <dbReference type="ChEBI" id="CHEBI:18248"/>
    </ligandPart>
</feature>
<keyword evidence="3 9" id="KW-0349">Heme</keyword>
<dbReference type="SMR" id="A0A1U8FX22"/>
<dbReference type="GO" id="GO:0016705">
    <property type="term" value="F:oxidoreductase activity, acting on paired donors, with incorporation or reduction of molecular oxygen"/>
    <property type="evidence" value="ECO:0007669"/>
    <property type="project" value="InterPro"/>
</dbReference>
<keyword evidence="7 10" id="KW-0503">Monooxygenase</keyword>
<dbReference type="PANTHER" id="PTHR47955:SF15">
    <property type="entry name" value="CYTOCHROME P450 71A2-LIKE"/>
    <property type="match status" value="1"/>
</dbReference>
<dbReference type="InterPro" id="IPR002401">
    <property type="entry name" value="Cyt_P450_E_grp-I"/>
</dbReference>
<dbReference type="STRING" id="4072.A0A1U8FX22"/>
<keyword evidence="5 10" id="KW-0560">Oxidoreductase</keyword>
<evidence type="ECO:0000256" key="8">
    <source>
        <dbReference type="ARBA" id="ARBA00055645"/>
    </source>
</evidence>
<comment type="cofactor">
    <cofactor evidence="1 9">
        <name>heme</name>
        <dbReference type="ChEBI" id="CHEBI:30413"/>
    </cofactor>
</comment>
<proteinExistence type="inferred from homology"/>
<accession>A0A1U8FX22</accession>
<evidence type="ECO:0000256" key="9">
    <source>
        <dbReference type="PIRSR" id="PIRSR602401-1"/>
    </source>
</evidence>
<evidence type="ECO:0000313" key="12">
    <source>
        <dbReference type="Proteomes" id="UP000222542"/>
    </source>
</evidence>
<dbReference type="InterPro" id="IPR001128">
    <property type="entry name" value="Cyt_P450"/>
</dbReference>
<name>A0A1U8FX22_CAPAN</name>
<evidence type="ECO:0000256" key="5">
    <source>
        <dbReference type="ARBA" id="ARBA00023002"/>
    </source>
</evidence>
<dbReference type="KEGG" id="cann:107862619"/>
<evidence type="ECO:0000256" key="7">
    <source>
        <dbReference type="ARBA" id="ARBA00023033"/>
    </source>
</evidence>
<dbReference type="AlphaFoldDB" id="A0A1U8FX22"/>
<dbReference type="InterPro" id="IPR017972">
    <property type="entry name" value="Cyt_P450_CS"/>
</dbReference>
<dbReference type="GO" id="GO:0020037">
    <property type="term" value="F:heme binding"/>
    <property type="evidence" value="ECO:0007669"/>
    <property type="project" value="InterPro"/>
</dbReference>
<dbReference type="PROSITE" id="PS00086">
    <property type="entry name" value="CYTOCHROME_P450"/>
    <property type="match status" value="1"/>
</dbReference>
<dbReference type="CDD" id="cd11072">
    <property type="entry name" value="CYP71-like"/>
    <property type="match status" value="1"/>
</dbReference>
<keyword evidence="4 9" id="KW-0479">Metal-binding</keyword>
<evidence type="ECO:0000256" key="4">
    <source>
        <dbReference type="ARBA" id="ARBA00022723"/>
    </source>
</evidence>
<dbReference type="OMA" id="IFALLEW"/>
<organism evidence="11 12">
    <name type="scientific">Capsicum annuum</name>
    <name type="common">Capsicum pepper</name>
    <dbReference type="NCBI Taxonomy" id="4072"/>
    <lineage>
        <taxon>Eukaryota</taxon>
        <taxon>Viridiplantae</taxon>
        <taxon>Streptophyta</taxon>
        <taxon>Embryophyta</taxon>
        <taxon>Tracheophyta</taxon>
        <taxon>Spermatophyta</taxon>
        <taxon>Magnoliopsida</taxon>
        <taxon>eudicotyledons</taxon>
        <taxon>Gunneridae</taxon>
        <taxon>Pentapetalae</taxon>
        <taxon>asterids</taxon>
        <taxon>lamiids</taxon>
        <taxon>Solanales</taxon>
        <taxon>Solanaceae</taxon>
        <taxon>Solanoideae</taxon>
        <taxon>Capsiceae</taxon>
        <taxon>Capsicum</taxon>
    </lineage>
</organism>
<dbReference type="FunFam" id="1.10.630.10:FF:000011">
    <property type="entry name" value="Cytochrome P450 83B1"/>
    <property type="match status" value="1"/>
</dbReference>
<dbReference type="PANTHER" id="PTHR47955">
    <property type="entry name" value="CYTOCHROME P450 FAMILY 71 PROTEIN"/>
    <property type="match status" value="1"/>
</dbReference>
<dbReference type="PRINTS" id="PR00463">
    <property type="entry name" value="EP450I"/>
</dbReference>
<dbReference type="Pfam" id="PF00067">
    <property type="entry name" value="p450"/>
    <property type="match status" value="1"/>
</dbReference>
<reference evidence="11 12" key="1">
    <citation type="journal article" date="2014" name="Nat. Genet.">
        <title>Genome sequence of the hot pepper provides insights into the evolution of pungency in Capsicum species.</title>
        <authorList>
            <person name="Kim S."/>
            <person name="Park M."/>
            <person name="Yeom S.I."/>
            <person name="Kim Y.M."/>
            <person name="Lee J.M."/>
            <person name="Lee H.A."/>
            <person name="Seo E."/>
            <person name="Choi J."/>
            <person name="Cheong K."/>
            <person name="Kim K.T."/>
            <person name="Jung K."/>
            <person name="Lee G.W."/>
            <person name="Oh S.K."/>
            <person name="Bae C."/>
            <person name="Kim S.B."/>
            <person name="Lee H.Y."/>
            <person name="Kim S.Y."/>
            <person name="Kim M.S."/>
            <person name="Kang B.C."/>
            <person name="Jo Y.D."/>
            <person name="Yang H.B."/>
            <person name="Jeong H.J."/>
            <person name="Kang W.H."/>
            <person name="Kwon J.K."/>
            <person name="Shin C."/>
            <person name="Lim J.Y."/>
            <person name="Park J.H."/>
            <person name="Huh J.H."/>
            <person name="Kim J.S."/>
            <person name="Kim B.D."/>
            <person name="Cohen O."/>
            <person name="Paran I."/>
            <person name="Suh M.C."/>
            <person name="Lee S.B."/>
            <person name="Kim Y.K."/>
            <person name="Shin Y."/>
            <person name="Noh S.J."/>
            <person name="Park J."/>
            <person name="Seo Y.S."/>
            <person name="Kwon S.Y."/>
            <person name="Kim H.A."/>
            <person name="Park J.M."/>
            <person name="Kim H.J."/>
            <person name="Choi S.B."/>
            <person name="Bosland P.W."/>
            <person name="Reeves G."/>
            <person name="Jo S.H."/>
            <person name="Lee B.W."/>
            <person name="Cho H.T."/>
            <person name="Choi H.S."/>
            <person name="Lee M.S."/>
            <person name="Yu Y."/>
            <person name="Do Choi Y."/>
            <person name="Park B.S."/>
            <person name="van Deynze A."/>
            <person name="Ashrafi H."/>
            <person name="Hill T."/>
            <person name="Kim W.T."/>
            <person name="Pai H.S."/>
            <person name="Ahn H.K."/>
            <person name="Yeam I."/>
            <person name="Giovannoni J.J."/>
            <person name="Rose J.K."/>
            <person name="Sorensen I."/>
            <person name="Lee S.J."/>
            <person name="Kim R.W."/>
            <person name="Choi I.Y."/>
            <person name="Choi B.S."/>
            <person name="Lim J.S."/>
            <person name="Lee Y.H."/>
            <person name="Choi D."/>
        </authorList>
    </citation>
    <scope>NUCLEOTIDE SEQUENCE [LARGE SCALE GENOMIC DNA]</scope>
    <source>
        <strain evidence="12">cv. CM334</strain>
    </source>
</reference>
<dbReference type="GO" id="GO:0005506">
    <property type="term" value="F:iron ion binding"/>
    <property type="evidence" value="ECO:0007669"/>
    <property type="project" value="InterPro"/>
</dbReference>
<evidence type="ECO:0000256" key="3">
    <source>
        <dbReference type="ARBA" id="ARBA00022617"/>
    </source>
</evidence>
<keyword evidence="12" id="KW-1185">Reference proteome</keyword>
<evidence type="ECO:0000256" key="10">
    <source>
        <dbReference type="RuleBase" id="RU000461"/>
    </source>
</evidence>
<protein>
    <submittedName>
        <fullName evidence="11">Cytochrome 71A2</fullName>
    </submittedName>
</protein>
<dbReference type="Gramene" id="PHT87324">
    <property type="protein sequence ID" value="PHT87324"/>
    <property type="gene ID" value="T459_09430"/>
</dbReference>
<dbReference type="SUPFAM" id="SSF48264">
    <property type="entry name" value="Cytochrome P450"/>
    <property type="match status" value="1"/>
</dbReference>
<evidence type="ECO:0000256" key="6">
    <source>
        <dbReference type="ARBA" id="ARBA00023004"/>
    </source>
</evidence>
<gene>
    <name evidence="11" type="ORF">T459_09430</name>
</gene>
<dbReference type="Gene3D" id="1.10.630.10">
    <property type="entry name" value="Cytochrome P450"/>
    <property type="match status" value="1"/>
</dbReference>